<feature type="transmembrane region" description="Helical" evidence="1">
    <location>
        <begin position="12"/>
        <end position="31"/>
    </location>
</feature>
<evidence type="ECO:0000313" key="2">
    <source>
        <dbReference type="EMBL" id="MDG4946244.1"/>
    </source>
</evidence>
<dbReference type="Proteomes" id="UP001152599">
    <property type="component" value="Unassembled WGS sequence"/>
</dbReference>
<dbReference type="AlphaFoldDB" id="A0A9X4RXE5"/>
<protein>
    <submittedName>
        <fullName evidence="2">Uncharacterized protein</fullName>
    </submittedName>
</protein>
<proteinExistence type="predicted"/>
<dbReference type="EMBL" id="JANCMU010000003">
    <property type="protein sequence ID" value="MDG4946244.1"/>
    <property type="molecule type" value="Genomic_DNA"/>
</dbReference>
<organism evidence="2 3">
    <name type="scientific">Profundicola chukchiensis</name>
    <dbReference type="NCBI Taxonomy" id="2961959"/>
    <lineage>
        <taxon>Bacteria</taxon>
        <taxon>Pseudomonadati</taxon>
        <taxon>Bacteroidota</taxon>
        <taxon>Flavobacteriia</taxon>
        <taxon>Flavobacteriales</taxon>
        <taxon>Weeksellaceae</taxon>
        <taxon>Profundicola</taxon>
    </lineage>
</organism>
<sequence length="180" mass="21019">MKLSEKNKHILKTLLVLSSSSIYFFLAYIGYENSHINLNQIDSEIGIVDEVGITQRIGTKGERSKVFFIQLDNIEKKLGVYRKSKNYSELINNIKPEDEIKVYYKAKSNKRENVNLDLVQIEKNGKIILPKNEFENKQSFLIYIGLFFGIGSIIFSYLYYFNSQPRQAPERNQFEKLNES</sequence>
<evidence type="ECO:0000313" key="3">
    <source>
        <dbReference type="Proteomes" id="UP001152599"/>
    </source>
</evidence>
<feature type="transmembrane region" description="Helical" evidence="1">
    <location>
        <begin position="140"/>
        <end position="161"/>
    </location>
</feature>
<dbReference type="RefSeq" id="WP_304420714.1">
    <property type="nucleotide sequence ID" value="NZ_JANCMU010000003.1"/>
</dbReference>
<name>A0A9X4RXE5_9FLAO</name>
<accession>A0A9X4RXE5</accession>
<keyword evidence="3" id="KW-1185">Reference proteome</keyword>
<keyword evidence="1" id="KW-0812">Transmembrane</keyword>
<keyword evidence="1" id="KW-1133">Transmembrane helix</keyword>
<keyword evidence="1" id="KW-0472">Membrane</keyword>
<evidence type="ECO:0000256" key="1">
    <source>
        <dbReference type="SAM" id="Phobius"/>
    </source>
</evidence>
<gene>
    <name evidence="2" type="ORF">NMK71_07450</name>
</gene>
<reference evidence="2" key="1">
    <citation type="submission" date="2022-07" db="EMBL/GenBank/DDBJ databases">
        <title>Description and genome-wide analysis of Profundicola chukchiensis gen. nov., sp. nov., marine bacteria isolated from bottom sediments of the Chukchi Sea.</title>
        <authorList>
            <person name="Romanenko L."/>
            <person name="Otstavnykh N."/>
            <person name="Kurilenko V."/>
            <person name="Eremeev V."/>
            <person name="Velansky P."/>
            <person name="Mikhailov V."/>
            <person name="Isaeva M."/>
        </authorList>
    </citation>
    <scope>NUCLEOTIDE SEQUENCE</scope>
    <source>
        <strain evidence="2">KMM 9713</strain>
    </source>
</reference>
<comment type="caution">
    <text evidence="2">The sequence shown here is derived from an EMBL/GenBank/DDBJ whole genome shotgun (WGS) entry which is preliminary data.</text>
</comment>